<sequence length="350" mass="38350">MAGAMFVKTSKVGVGDAGRMARLFVALKPLYYTVAALGVVPVAFRPWSHASLRWHPLRSTLLWALCVHAVSLASLRHIWAHSSAALGGGSLFSNFSALISVVHSSHALLIAPLWCEAHRCRKLVAQARTLDSLDGEVIGACWPPLRTRAWTWFWVIAIAVVFPGSTVMWNLHLVAKPLDTIQLYAHSMANVLLGVIVSVTSLLYYVIEDVALALEERFAQRYTRYKSCGELLQYRRAWLTLRDMLQGVMFAPVTVSLSCGLLVVNAVMCLYHTLFTAMVGVPPFVVVGMLVVTSMQLFILFTMCNSADGAVHAVSLANTEATTRLCAVLFRDGTCQSMSAPEKWIPAATI</sequence>
<protein>
    <submittedName>
        <fullName evidence="2">L-2,4-diaminobutyrate decarboxylase</fullName>
    </submittedName>
</protein>
<keyword evidence="3" id="KW-1185">Reference proteome</keyword>
<feature type="transmembrane region" description="Helical" evidence="1">
    <location>
        <begin position="60"/>
        <end position="79"/>
    </location>
</feature>
<accession>A0AAE1LCF4</accession>
<comment type="caution">
    <text evidence="2">The sequence shown here is derived from an EMBL/GenBank/DDBJ whole genome shotgun (WGS) entry which is preliminary data.</text>
</comment>
<keyword evidence="1" id="KW-0472">Membrane</keyword>
<evidence type="ECO:0000256" key="1">
    <source>
        <dbReference type="SAM" id="Phobius"/>
    </source>
</evidence>
<keyword evidence="1" id="KW-0812">Transmembrane</keyword>
<dbReference type="AlphaFoldDB" id="A0AAE1LCF4"/>
<proteinExistence type="predicted"/>
<organism evidence="2 3">
    <name type="scientific">Frankliniella fusca</name>
    <dbReference type="NCBI Taxonomy" id="407009"/>
    <lineage>
        <taxon>Eukaryota</taxon>
        <taxon>Metazoa</taxon>
        <taxon>Ecdysozoa</taxon>
        <taxon>Arthropoda</taxon>
        <taxon>Hexapoda</taxon>
        <taxon>Insecta</taxon>
        <taxon>Pterygota</taxon>
        <taxon>Neoptera</taxon>
        <taxon>Paraneoptera</taxon>
        <taxon>Thysanoptera</taxon>
        <taxon>Terebrantia</taxon>
        <taxon>Thripoidea</taxon>
        <taxon>Thripidae</taxon>
        <taxon>Frankliniella</taxon>
    </lineage>
</organism>
<feature type="transmembrane region" description="Helical" evidence="1">
    <location>
        <begin position="152"/>
        <end position="171"/>
    </location>
</feature>
<gene>
    <name evidence="2" type="ORF">KUF71_023746</name>
</gene>
<name>A0AAE1LCF4_9NEOP</name>
<reference evidence="2" key="2">
    <citation type="journal article" date="2023" name="BMC Genomics">
        <title>Pest status, molecular evolution, and epigenetic factors derived from the genome assembly of Frankliniella fusca, a thysanopteran phytovirus vector.</title>
        <authorList>
            <person name="Catto M.A."/>
            <person name="Labadie P.E."/>
            <person name="Jacobson A.L."/>
            <person name="Kennedy G.G."/>
            <person name="Srinivasan R."/>
            <person name="Hunt B.G."/>
        </authorList>
    </citation>
    <scope>NUCLEOTIDE SEQUENCE</scope>
    <source>
        <strain evidence="2">PL_HMW_Pooled</strain>
    </source>
</reference>
<feature type="transmembrane region" description="Helical" evidence="1">
    <location>
        <begin position="91"/>
        <end position="114"/>
    </location>
</feature>
<feature type="transmembrane region" description="Helical" evidence="1">
    <location>
        <begin position="30"/>
        <end position="48"/>
    </location>
</feature>
<feature type="transmembrane region" description="Helical" evidence="1">
    <location>
        <begin position="183"/>
        <end position="207"/>
    </location>
</feature>
<dbReference type="EMBL" id="JAHWGI010000376">
    <property type="protein sequence ID" value="KAK3914345.1"/>
    <property type="molecule type" value="Genomic_DNA"/>
</dbReference>
<reference evidence="2" key="1">
    <citation type="submission" date="2021-07" db="EMBL/GenBank/DDBJ databases">
        <authorList>
            <person name="Catto M.A."/>
            <person name="Jacobson A."/>
            <person name="Kennedy G."/>
            <person name="Labadie P."/>
            <person name="Hunt B.G."/>
            <person name="Srinivasan R."/>
        </authorList>
    </citation>
    <scope>NUCLEOTIDE SEQUENCE</scope>
    <source>
        <strain evidence="2">PL_HMW_Pooled</strain>
        <tissue evidence="2">Head</tissue>
    </source>
</reference>
<evidence type="ECO:0000313" key="3">
    <source>
        <dbReference type="Proteomes" id="UP001219518"/>
    </source>
</evidence>
<keyword evidence="1" id="KW-1133">Transmembrane helix</keyword>
<evidence type="ECO:0000313" key="2">
    <source>
        <dbReference type="EMBL" id="KAK3914345.1"/>
    </source>
</evidence>
<feature type="transmembrane region" description="Helical" evidence="1">
    <location>
        <begin position="270"/>
        <end position="293"/>
    </location>
</feature>
<dbReference type="Proteomes" id="UP001219518">
    <property type="component" value="Unassembled WGS sequence"/>
</dbReference>
<feature type="transmembrane region" description="Helical" evidence="1">
    <location>
        <begin position="244"/>
        <end position="264"/>
    </location>
</feature>